<dbReference type="AlphaFoldDB" id="A0A1Q2KYS1"/>
<keyword evidence="2" id="KW-1185">Reference proteome</keyword>
<dbReference type="KEGG" id="pmar:B0X71_09470"/>
<proteinExistence type="predicted"/>
<evidence type="ECO:0000313" key="1">
    <source>
        <dbReference type="EMBL" id="AQQ53286.1"/>
    </source>
</evidence>
<gene>
    <name evidence="1" type="ORF">B0X71_09470</name>
</gene>
<sequence>MEELDEEEQNLTPAACLIANLDKLRYRKYRRLCGTAPYHRVISWLKVKGTMIFLWWVRKGKREAMDTKAA</sequence>
<protein>
    <submittedName>
        <fullName evidence="1">Uncharacterized protein</fullName>
    </submittedName>
</protein>
<reference evidence="1 2" key="1">
    <citation type="submission" date="2017-02" db="EMBL/GenBank/DDBJ databases">
        <title>The complete genomic sequence of a novel cold adapted crude oil-degrading bacterium Planococcus qaidamina Y42.</title>
        <authorList>
            <person name="Yang R."/>
        </authorList>
    </citation>
    <scope>NUCLEOTIDE SEQUENCE [LARGE SCALE GENOMIC DNA]</scope>
    <source>
        <strain evidence="1 2">Y42</strain>
    </source>
</reference>
<evidence type="ECO:0000313" key="2">
    <source>
        <dbReference type="Proteomes" id="UP000188184"/>
    </source>
</evidence>
<dbReference type="EMBL" id="CP019640">
    <property type="protein sequence ID" value="AQQ53286.1"/>
    <property type="molecule type" value="Genomic_DNA"/>
</dbReference>
<name>A0A1Q2KYS1_9BACL</name>
<organism evidence="1 2">
    <name type="scientific">Planococcus lenghuensis</name>
    <dbReference type="NCBI Taxonomy" id="2213202"/>
    <lineage>
        <taxon>Bacteria</taxon>
        <taxon>Bacillati</taxon>
        <taxon>Bacillota</taxon>
        <taxon>Bacilli</taxon>
        <taxon>Bacillales</taxon>
        <taxon>Caryophanaceae</taxon>
        <taxon>Planococcus</taxon>
    </lineage>
</organism>
<accession>A0A1Q2KYS1</accession>
<dbReference type="Proteomes" id="UP000188184">
    <property type="component" value="Chromosome"/>
</dbReference>